<keyword evidence="2" id="KW-1185">Reference proteome</keyword>
<gene>
    <name evidence="1" type="ORF">GCM10025778_01690</name>
</gene>
<dbReference type="Proteomes" id="UP001501257">
    <property type="component" value="Unassembled WGS sequence"/>
</dbReference>
<evidence type="ECO:0000313" key="1">
    <source>
        <dbReference type="EMBL" id="GAA5225639.1"/>
    </source>
</evidence>
<name>A0ABP9TKM1_9MICC</name>
<comment type="caution">
    <text evidence="1">The sequence shown here is derived from an EMBL/GenBank/DDBJ whole genome shotgun (WGS) entry which is preliminary data.</text>
</comment>
<protein>
    <recommendedName>
        <fullName evidence="3">D-inositol 3-phosphate glycosyltransferase</fullName>
    </recommendedName>
</protein>
<organism evidence="1 2">
    <name type="scientific">Paeniglutamicibacter antarcticus</name>
    <dbReference type="NCBI Taxonomy" id="494023"/>
    <lineage>
        <taxon>Bacteria</taxon>
        <taxon>Bacillati</taxon>
        <taxon>Actinomycetota</taxon>
        <taxon>Actinomycetes</taxon>
        <taxon>Micrococcales</taxon>
        <taxon>Micrococcaceae</taxon>
        <taxon>Paeniglutamicibacter</taxon>
    </lineage>
</organism>
<reference evidence="2" key="1">
    <citation type="journal article" date="2019" name="Int. J. Syst. Evol. Microbiol.">
        <title>The Global Catalogue of Microorganisms (GCM) 10K type strain sequencing project: providing services to taxonomists for standard genome sequencing and annotation.</title>
        <authorList>
            <consortium name="The Broad Institute Genomics Platform"/>
            <consortium name="The Broad Institute Genome Sequencing Center for Infectious Disease"/>
            <person name="Wu L."/>
            <person name="Ma J."/>
        </authorList>
    </citation>
    <scope>NUCLEOTIDE SEQUENCE [LARGE SCALE GENOMIC DNA]</scope>
    <source>
        <strain evidence="2">JCM 18952</strain>
    </source>
</reference>
<dbReference type="Gene3D" id="3.40.50.2000">
    <property type="entry name" value="Glycogen Phosphorylase B"/>
    <property type="match status" value="1"/>
</dbReference>
<sequence>MLSPDWVRANHDTFDLMHIHFGFDTADPARMHDLLAELRRHGKALVYTVHDLANPHQPDPAAHRKLLDVLIPHADKLITLTAGAAREILERWGLDAQVLPHPHVVDFDSMDRIRTTRRHDASDPGHPGHQRIGVHLKGLRPNMDPGILDPLSRIVGKLPNTVLQVNIHAQPLDPAHVEYREGLAQKLHAGAAEGRWELQAHQYFTESELFAYLASLDVSVLPYRFGTHSGWLEAALDVGTHVAVPDCGHYADQDPSIAQFRLTSDGVDEDSLGEALLALLNREGLPGLDASGRRAQRINLAEAHREIYRSLLGRL</sequence>
<proteinExistence type="predicted"/>
<dbReference type="SUPFAM" id="SSF53756">
    <property type="entry name" value="UDP-Glycosyltransferase/glycogen phosphorylase"/>
    <property type="match status" value="1"/>
</dbReference>
<dbReference type="EMBL" id="BAABLK010000004">
    <property type="protein sequence ID" value="GAA5225639.1"/>
    <property type="molecule type" value="Genomic_DNA"/>
</dbReference>
<accession>A0ABP9TKM1</accession>
<evidence type="ECO:0008006" key="3">
    <source>
        <dbReference type="Google" id="ProtNLM"/>
    </source>
</evidence>
<evidence type="ECO:0000313" key="2">
    <source>
        <dbReference type="Proteomes" id="UP001501257"/>
    </source>
</evidence>